<gene>
    <name evidence="2" type="ORF">ONZ51_g6368</name>
</gene>
<evidence type="ECO:0000256" key="1">
    <source>
        <dbReference type="ARBA" id="ARBA00010139"/>
    </source>
</evidence>
<organism evidence="2 3">
    <name type="scientific">Trametes cubensis</name>
    <dbReference type="NCBI Taxonomy" id="1111947"/>
    <lineage>
        <taxon>Eukaryota</taxon>
        <taxon>Fungi</taxon>
        <taxon>Dikarya</taxon>
        <taxon>Basidiomycota</taxon>
        <taxon>Agaricomycotina</taxon>
        <taxon>Agaricomycetes</taxon>
        <taxon>Polyporales</taxon>
        <taxon>Polyporaceae</taxon>
        <taxon>Trametes</taxon>
    </lineage>
</organism>
<dbReference type="Proteomes" id="UP001215151">
    <property type="component" value="Unassembled WGS sequence"/>
</dbReference>
<dbReference type="InterPro" id="IPR051209">
    <property type="entry name" value="FAD-bind_Monooxygenase_sf"/>
</dbReference>
<keyword evidence="3" id="KW-1185">Reference proteome</keyword>
<evidence type="ECO:0000313" key="3">
    <source>
        <dbReference type="Proteomes" id="UP001215151"/>
    </source>
</evidence>
<name>A0AAD7TSA6_9APHY</name>
<dbReference type="PANTHER" id="PTHR42877:SF7">
    <property type="entry name" value="FLAVIN-BINDING MONOOXYGENASE-RELATED"/>
    <property type="match status" value="1"/>
</dbReference>
<protein>
    <recommendedName>
        <fullName evidence="4">FAD/NAD(P)-binding domain-containing protein</fullName>
    </recommendedName>
</protein>
<reference evidence="2" key="1">
    <citation type="submission" date="2022-11" db="EMBL/GenBank/DDBJ databases">
        <title>Genome Sequence of Cubamyces cubensis.</title>
        <authorList>
            <person name="Buettner E."/>
        </authorList>
    </citation>
    <scope>NUCLEOTIDE SEQUENCE</scope>
    <source>
        <strain evidence="2">MPL-01</strain>
    </source>
</reference>
<proteinExistence type="inferred from homology"/>
<dbReference type="InterPro" id="IPR036188">
    <property type="entry name" value="FAD/NAD-bd_sf"/>
</dbReference>
<accession>A0AAD7TSA6</accession>
<comment type="caution">
    <text evidence="2">The sequence shown here is derived from an EMBL/GenBank/DDBJ whole genome shotgun (WGS) entry which is preliminary data.</text>
</comment>
<dbReference type="Gene3D" id="3.50.50.60">
    <property type="entry name" value="FAD/NAD(P)-binding domain"/>
    <property type="match status" value="2"/>
</dbReference>
<dbReference type="Pfam" id="PF13450">
    <property type="entry name" value="NAD_binding_8"/>
    <property type="match status" value="1"/>
</dbReference>
<dbReference type="SUPFAM" id="SSF51905">
    <property type="entry name" value="FAD/NAD(P)-binding domain"/>
    <property type="match status" value="1"/>
</dbReference>
<comment type="similarity">
    <text evidence="1">Belongs to the FAD-binding monooxygenase family.</text>
</comment>
<evidence type="ECO:0008006" key="4">
    <source>
        <dbReference type="Google" id="ProtNLM"/>
    </source>
</evidence>
<sequence>MANTHIPNGNTPPAPFTLGDFCIDEYEPIKVIVIGAGFSGLLAGIRFPQKIPNVQLTIYEKGAGVGGTWYNNNYPGLACDVAAHCYQYSFEEKRDWTSFYATGPEIRSHLEDITDRYKLMRYIKLQHEVVHAQYDVPAGQWHVRIRRPNPDTGAPEEFEDSAHVLVTAVGLLSRWKWPDIEGLHDFKGELLHSAGFEPYPKTWQEVAEPWADKNVGVIGVGSSAIQIVSALQPKVGRIVNYARGKTWLVPPFARENSVKLLGRDLAQDDPENLSFSPEEIERFKNDPKFAREFRCVIEEEYLSAHSYTIRGTPLSLQLKEVCQNLMKTKLAKKPWMAENLMPDFPVSCRRLTPGPGYLEALCADNGDLVSSPIKRVTEKGIETVDGKYQDMDVIICATGYDTSYQLPFKIIGKDGVDINERWKPHPTTYLSVAVDGYPNMFLSLGPNSAIASGTLISLIEYQIGYAVQATAKLQRERLKSIEVKAEAVKDFDDYIEAYFPKTVFADKCRSWYKLGKEEGRVVGLWPGSTLHGIRALMHPRWEDFSYERADPVKNRLNWLGDGQTYNEKTLTGDRVWYLRPPFLDIPPIPEE</sequence>
<dbReference type="PANTHER" id="PTHR42877">
    <property type="entry name" value="L-ORNITHINE N(5)-MONOOXYGENASE-RELATED"/>
    <property type="match status" value="1"/>
</dbReference>
<dbReference type="AlphaFoldDB" id="A0AAD7TSA6"/>
<dbReference type="EMBL" id="JAPEVG010000151">
    <property type="protein sequence ID" value="KAJ8480891.1"/>
    <property type="molecule type" value="Genomic_DNA"/>
</dbReference>
<evidence type="ECO:0000313" key="2">
    <source>
        <dbReference type="EMBL" id="KAJ8480891.1"/>
    </source>
</evidence>